<dbReference type="GO" id="GO:0016020">
    <property type="term" value="C:membrane"/>
    <property type="evidence" value="ECO:0007669"/>
    <property type="project" value="UniProtKB-SubCell"/>
</dbReference>
<proteinExistence type="inferred from homology"/>
<dbReference type="Proteomes" id="UP000295416">
    <property type="component" value="Unassembled WGS sequence"/>
</dbReference>
<evidence type="ECO:0000256" key="7">
    <source>
        <dbReference type="ARBA" id="ARBA00023288"/>
    </source>
</evidence>
<keyword evidence="12" id="KW-1185">Reference proteome</keyword>
<dbReference type="EMBL" id="SLXK01000019">
    <property type="protein sequence ID" value="TCP26624.1"/>
    <property type="molecule type" value="Genomic_DNA"/>
</dbReference>
<evidence type="ECO:0000256" key="4">
    <source>
        <dbReference type="ARBA" id="ARBA00022729"/>
    </source>
</evidence>
<feature type="signal peptide" evidence="8">
    <location>
        <begin position="1"/>
        <end position="21"/>
    </location>
</feature>
<evidence type="ECO:0000256" key="1">
    <source>
        <dbReference type="ARBA" id="ARBA00004635"/>
    </source>
</evidence>
<dbReference type="PANTHER" id="PTHR35789:SF1">
    <property type="entry name" value="SPORE GERMINATION PROTEIN B3"/>
    <property type="match status" value="1"/>
</dbReference>
<dbReference type="InterPro" id="IPR057336">
    <property type="entry name" value="GerAC_N"/>
</dbReference>
<comment type="similarity">
    <text evidence="2">Belongs to the GerABKC lipoprotein family.</text>
</comment>
<gene>
    <name evidence="11" type="ORF">EV207_11955</name>
</gene>
<dbReference type="InterPro" id="IPR046953">
    <property type="entry name" value="Spore_GerAC-like_C"/>
</dbReference>
<comment type="caution">
    <text evidence="11">The sequence shown here is derived from an EMBL/GenBank/DDBJ whole genome shotgun (WGS) entry which is preliminary data.</text>
</comment>
<dbReference type="InterPro" id="IPR008844">
    <property type="entry name" value="Spore_GerAC-like"/>
</dbReference>
<feature type="domain" description="Spore germination protein N-terminal" evidence="10">
    <location>
        <begin position="23"/>
        <end position="195"/>
    </location>
</feature>
<evidence type="ECO:0000259" key="10">
    <source>
        <dbReference type="Pfam" id="PF25198"/>
    </source>
</evidence>
<keyword evidence="7" id="KW-0449">Lipoprotein</keyword>
<evidence type="ECO:0000313" key="12">
    <source>
        <dbReference type="Proteomes" id="UP000295416"/>
    </source>
</evidence>
<protein>
    <submittedName>
        <fullName evidence="11">Spore germination protein</fullName>
    </submittedName>
</protein>
<name>A0A4R2NYC1_9BACL</name>
<feature type="domain" description="Spore germination GerAC-like C-terminal" evidence="9">
    <location>
        <begin position="204"/>
        <end position="366"/>
    </location>
</feature>
<dbReference type="AlphaFoldDB" id="A0A4R2NYC1"/>
<evidence type="ECO:0000256" key="6">
    <source>
        <dbReference type="ARBA" id="ARBA00023139"/>
    </source>
</evidence>
<keyword evidence="5" id="KW-0472">Membrane</keyword>
<keyword evidence="4 8" id="KW-0732">Signal</keyword>
<organism evidence="11 12">
    <name type="scientific">Scopulibacillus darangshiensis</name>
    <dbReference type="NCBI Taxonomy" id="442528"/>
    <lineage>
        <taxon>Bacteria</taxon>
        <taxon>Bacillati</taxon>
        <taxon>Bacillota</taxon>
        <taxon>Bacilli</taxon>
        <taxon>Bacillales</taxon>
        <taxon>Sporolactobacillaceae</taxon>
        <taxon>Scopulibacillus</taxon>
    </lineage>
</organism>
<evidence type="ECO:0000259" key="9">
    <source>
        <dbReference type="Pfam" id="PF05504"/>
    </source>
</evidence>
<evidence type="ECO:0000256" key="2">
    <source>
        <dbReference type="ARBA" id="ARBA00007886"/>
    </source>
</evidence>
<dbReference type="PANTHER" id="PTHR35789">
    <property type="entry name" value="SPORE GERMINATION PROTEIN B3"/>
    <property type="match status" value="1"/>
</dbReference>
<sequence>MKIKKLCLPILLLFIPTGCLHSTVIDDIRLVQAIGYDYVGDDLVLSTVAVPNYTMGGGESGGGPSSSATTDSFSVISHTGKAIPTKMQTKAQQPLKLGKVNTILFDEDLAKHGIDDFVDYLNRDPVIGRKLYLAVVDGSTQELLSGQYEESQAVSIYLNDLIKQNIKYNLPRMNLHEFLYSYFGQGKDPILPILKKSGDHIEITGIALFRNGKYVGKIPIPNKTFIFKLMSQPFEGGAYEFYLKNNPSAYISVLNTGSKVTYSVKNGNSASPDILIHVKMKAIITEAPLRSNPKEYINKISKAMEKDIEKQGEQLVEKFQKMSVDPLGLGAKTRSQTRGWDFEKWKDHYPNADVKLKVDIQVKQTGITE</sequence>
<evidence type="ECO:0000313" key="11">
    <source>
        <dbReference type="EMBL" id="TCP26624.1"/>
    </source>
</evidence>
<reference evidence="11 12" key="1">
    <citation type="submission" date="2019-03" db="EMBL/GenBank/DDBJ databases">
        <title>Genomic Encyclopedia of Type Strains, Phase IV (KMG-IV): sequencing the most valuable type-strain genomes for metagenomic binning, comparative biology and taxonomic classification.</title>
        <authorList>
            <person name="Goeker M."/>
        </authorList>
    </citation>
    <scope>NUCLEOTIDE SEQUENCE [LARGE SCALE GENOMIC DNA]</scope>
    <source>
        <strain evidence="11 12">DSM 19377</strain>
    </source>
</reference>
<dbReference type="Pfam" id="PF25198">
    <property type="entry name" value="Spore_GerAC_N"/>
    <property type="match status" value="1"/>
</dbReference>
<dbReference type="GO" id="GO:0009847">
    <property type="term" value="P:spore germination"/>
    <property type="evidence" value="ECO:0007669"/>
    <property type="project" value="InterPro"/>
</dbReference>
<keyword evidence="6" id="KW-0564">Palmitate</keyword>
<evidence type="ECO:0000256" key="3">
    <source>
        <dbReference type="ARBA" id="ARBA00022544"/>
    </source>
</evidence>
<dbReference type="Gene3D" id="3.30.300.210">
    <property type="entry name" value="Nutrient germinant receptor protein C, domain 3"/>
    <property type="match status" value="1"/>
</dbReference>
<dbReference type="Pfam" id="PF05504">
    <property type="entry name" value="Spore_GerAC"/>
    <property type="match status" value="1"/>
</dbReference>
<accession>A0A4R2NYC1</accession>
<evidence type="ECO:0000256" key="8">
    <source>
        <dbReference type="SAM" id="SignalP"/>
    </source>
</evidence>
<dbReference type="NCBIfam" id="TIGR02887">
    <property type="entry name" value="spore_ger_x_C"/>
    <property type="match status" value="1"/>
</dbReference>
<dbReference type="InterPro" id="IPR038501">
    <property type="entry name" value="Spore_GerAC_C_sf"/>
</dbReference>
<keyword evidence="3" id="KW-0309">Germination</keyword>
<comment type="subcellular location">
    <subcellularLocation>
        <location evidence="1">Membrane</location>
        <topology evidence="1">Lipid-anchor</topology>
    </subcellularLocation>
</comment>
<evidence type="ECO:0000256" key="5">
    <source>
        <dbReference type="ARBA" id="ARBA00023136"/>
    </source>
</evidence>
<feature type="chain" id="PRO_5039642063" evidence="8">
    <location>
        <begin position="22"/>
        <end position="369"/>
    </location>
</feature>
<dbReference type="RefSeq" id="WP_165886941.1">
    <property type="nucleotide sequence ID" value="NZ_SLXK01000019.1"/>
</dbReference>